<dbReference type="EMBL" id="MKHE01000008">
    <property type="protein sequence ID" value="OWK12598.1"/>
    <property type="molecule type" value="Genomic_DNA"/>
</dbReference>
<keyword evidence="5" id="KW-0067">ATP-binding</keyword>
<dbReference type="Pfam" id="PF07699">
    <property type="entry name" value="Ephrin_rec_like"/>
    <property type="match status" value="1"/>
</dbReference>
<dbReference type="CDD" id="cd00063">
    <property type="entry name" value="FN3"/>
    <property type="match status" value="1"/>
</dbReference>
<evidence type="ECO:0000256" key="8">
    <source>
        <dbReference type="ARBA" id="ARBA00023170"/>
    </source>
</evidence>
<evidence type="ECO:0000256" key="5">
    <source>
        <dbReference type="ARBA" id="ARBA00022840"/>
    </source>
</evidence>
<keyword evidence="3" id="KW-0677">Repeat</keyword>
<evidence type="ECO:0000256" key="3">
    <source>
        <dbReference type="ARBA" id="ARBA00022737"/>
    </source>
</evidence>
<accession>A0A212D2W8</accession>
<evidence type="ECO:0000313" key="11">
    <source>
        <dbReference type="Proteomes" id="UP000242450"/>
    </source>
</evidence>
<dbReference type="SUPFAM" id="SSF57184">
    <property type="entry name" value="Growth factor receptor domain"/>
    <property type="match status" value="1"/>
</dbReference>
<sequence length="146" mass="15708">CPSGTFKANQGDEACTHCPINSRTTSEGATNCVCRNGYYRADLDPVDMPCTSTSRAPGVGRPTESRVHLQELSEGGVAVRLHDLLAHTQYTFEIQAVNGVTDQSPFSPQFASVNITTNQAGKRLRMRAPRAALCHAGPDRYPASPC</sequence>
<comment type="caution">
    <text evidence="10">The sequence shown here is derived from an EMBL/GenBank/DDBJ whole genome shotgun (WGS) entry which is preliminary data.</text>
</comment>
<dbReference type="PANTHER" id="PTHR46877:SF11">
    <property type="entry name" value="EPHRIN TYPE-B RECEPTOR 2"/>
    <property type="match status" value="1"/>
</dbReference>
<proteinExistence type="predicted"/>
<dbReference type="FunFam" id="2.10.50.10:FF:000001">
    <property type="entry name" value="Ephrin type-A receptor 5"/>
    <property type="match status" value="1"/>
</dbReference>
<dbReference type="InterPro" id="IPR009030">
    <property type="entry name" value="Growth_fac_rcpt_cys_sf"/>
</dbReference>
<keyword evidence="4" id="KW-0547">Nucleotide-binding</keyword>
<evidence type="ECO:0000256" key="2">
    <source>
        <dbReference type="ARBA" id="ARBA00022692"/>
    </source>
</evidence>
<name>A0A212D2W8_CEREH</name>
<dbReference type="InterPro" id="IPR003961">
    <property type="entry name" value="FN3_dom"/>
</dbReference>
<keyword evidence="6" id="KW-1133">Transmembrane helix</keyword>
<dbReference type="InterPro" id="IPR011641">
    <property type="entry name" value="Tyr-kin_ephrin_A/B_rcpt-like"/>
</dbReference>
<dbReference type="Gene3D" id="2.10.50.10">
    <property type="entry name" value="Tumor Necrosis Factor Receptor, subunit A, domain 2"/>
    <property type="match status" value="1"/>
</dbReference>
<evidence type="ECO:0000259" key="9">
    <source>
        <dbReference type="Pfam" id="PF07699"/>
    </source>
</evidence>
<dbReference type="Proteomes" id="UP000242450">
    <property type="component" value="Chromosome 8"/>
</dbReference>
<dbReference type="OrthoDB" id="4062651at2759"/>
<evidence type="ECO:0000256" key="7">
    <source>
        <dbReference type="ARBA" id="ARBA00023136"/>
    </source>
</evidence>
<dbReference type="InterPro" id="IPR050449">
    <property type="entry name" value="Ephrin_rcpt_TKs"/>
</dbReference>
<comment type="subcellular location">
    <subcellularLocation>
        <location evidence="1">Membrane</location>
        <topology evidence="1">Single-pass membrane protein</topology>
    </subcellularLocation>
</comment>
<dbReference type="GO" id="GO:0005886">
    <property type="term" value="C:plasma membrane"/>
    <property type="evidence" value="ECO:0007669"/>
    <property type="project" value="TreeGrafter"/>
</dbReference>
<dbReference type="GO" id="GO:0007411">
    <property type="term" value="P:axon guidance"/>
    <property type="evidence" value="ECO:0007669"/>
    <property type="project" value="TreeGrafter"/>
</dbReference>
<keyword evidence="11" id="KW-1185">Reference proteome</keyword>
<evidence type="ECO:0000313" key="10">
    <source>
        <dbReference type="EMBL" id="OWK12598.1"/>
    </source>
</evidence>
<reference evidence="10 11" key="1">
    <citation type="journal article" date="2018" name="Mol. Genet. Genomics">
        <title>The red deer Cervus elaphus genome CerEla1.0: sequencing, annotating, genes, and chromosomes.</title>
        <authorList>
            <person name="Bana N.A."/>
            <person name="Nyiri A."/>
            <person name="Nagy J."/>
            <person name="Frank K."/>
            <person name="Nagy T."/>
            <person name="Steger V."/>
            <person name="Schiller M."/>
            <person name="Lakatos P."/>
            <person name="Sugar L."/>
            <person name="Horn P."/>
            <person name="Barta E."/>
            <person name="Orosz L."/>
        </authorList>
    </citation>
    <scope>NUCLEOTIDE SEQUENCE [LARGE SCALE GENOMIC DNA]</scope>
    <source>
        <strain evidence="10">Hungarian</strain>
    </source>
</reference>
<protein>
    <recommendedName>
        <fullName evidence="9">Tyrosine-protein kinase ephrin type A/B receptor-like domain-containing protein</fullName>
    </recommendedName>
</protein>
<keyword evidence="2" id="KW-0812">Transmembrane</keyword>
<dbReference type="GO" id="GO:0030425">
    <property type="term" value="C:dendrite"/>
    <property type="evidence" value="ECO:0007669"/>
    <property type="project" value="TreeGrafter"/>
</dbReference>
<feature type="non-terminal residue" evidence="10">
    <location>
        <position position="1"/>
    </location>
</feature>
<keyword evidence="7" id="KW-0472">Membrane</keyword>
<organism evidence="10 11">
    <name type="scientific">Cervus elaphus hippelaphus</name>
    <name type="common">European red deer</name>
    <dbReference type="NCBI Taxonomy" id="46360"/>
    <lineage>
        <taxon>Eukaryota</taxon>
        <taxon>Metazoa</taxon>
        <taxon>Chordata</taxon>
        <taxon>Craniata</taxon>
        <taxon>Vertebrata</taxon>
        <taxon>Euteleostomi</taxon>
        <taxon>Mammalia</taxon>
        <taxon>Eutheria</taxon>
        <taxon>Laurasiatheria</taxon>
        <taxon>Artiodactyla</taxon>
        <taxon>Ruminantia</taxon>
        <taxon>Pecora</taxon>
        <taxon>Cervidae</taxon>
        <taxon>Cervinae</taxon>
        <taxon>Cervus</taxon>
    </lineage>
</organism>
<gene>
    <name evidence="10" type="ORF">Celaphus_00014761</name>
</gene>
<evidence type="ECO:0000256" key="6">
    <source>
        <dbReference type="ARBA" id="ARBA00022989"/>
    </source>
</evidence>
<dbReference type="AlphaFoldDB" id="A0A212D2W8"/>
<keyword evidence="8" id="KW-0675">Receptor</keyword>
<dbReference type="GO" id="GO:0005005">
    <property type="term" value="F:transmembrane-ephrin receptor activity"/>
    <property type="evidence" value="ECO:0007669"/>
    <property type="project" value="TreeGrafter"/>
</dbReference>
<feature type="domain" description="Tyrosine-protein kinase ephrin type A/B receptor-like" evidence="9">
    <location>
        <begin position="1"/>
        <end position="31"/>
    </location>
</feature>
<dbReference type="GO" id="GO:0005524">
    <property type="term" value="F:ATP binding"/>
    <property type="evidence" value="ECO:0007669"/>
    <property type="project" value="UniProtKB-KW"/>
</dbReference>
<evidence type="ECO:0000256" key="4">
    <source>
        <dbReference type="ARBA" id="ARBA00022741"/>
    </source>
</evidence>
<dbReference type="PANTHER" id="PTHR46877">
    <property type="entry name" value="EPH RECEPTOR A5"/>
    <property type="match status" value="1"/>
</dbReference>
<evidence type="ECO:0000256" key="1">
    <source>
        <dbReference type="ARBA" id="ARBA00004167"/>
    </source>
</evidence>